<comment type="caution">
    <text evidence="9">The sequence shown here is derived from an EMBL/GenBank/DDBJ whole genome shotgun (WGS) entry which is preliminary data.</text>
</comment>
<feature type="region of interest" description="Disordered" evidence="7">
    <location>
        <begin position="55"/>
        <end position="74"/>
    </location>
</feature>
<sequence>MRGVMGSILGKNIRRQRRPRFGMEWALEWVVSLCFPSSGPKGIFMLDNMTADPEVLSEPQQAPSESSSAASLSPPNQFAFSLQCNNEKLNEVKVFNDPKPFELKNESSDSAEVPADTPLDAPIHEVRCGTLNAKLHMQRFTCPGIHRRCIEFNGVMITPREFTIKAEKDKQKDWKGSIRFGRYNLRTMMETKGLDFYHHDTNCSLKCQSRNYIKNRKSEALENGFSLLDSMVSSAESRTSSNNGDHNDENGDLLRKRSSVLDDYVTQTIQSFSNGSLSRLMKEDVPLKQEDNFSFPNTNSTTTSVSSPPNPQLLQQEFTQQQPEANLLLHQLLEQQKLVQQQPQPQQQLLQSLMQTIQKSQNPQDTNALLQMAAVALQMNNQQHQMQQQQLQQGNFNILEHCLLNQGINQLNNNASAFPLLQQTQLPYLNENTFSVSAIKKVMEEEPQLFWSRMKDLGCLDDMLDSITVAVDRLRSLYSKRESTSGEEEFAARRLSGMANLLDLGGVFGEKLQAKFMQSAFESPIMSKDMQVTLALQQLAKRRSQSFEELKPDLKKMRMV</sequence>
<evidence type="ECO:0000259" key="8">
    <source>
        <dbReference type="PROSITE" id="PS50864"/>
    </source>
</evidence>
<evidence type="ECO:0000256" key="5">
    <source>
        <dbReference type="ARBA" id="ARBA00023163"/>
    </source>
</evidence>
<dbReference type="PROSITE" id="PS50864">
    <property type="entry name" value="SAND"/>
    <property type="match status" value="1"/>
</dbReference>
<organism evidence="9 10">
    <name type="scientific">Bursaphelenchus okinawaensis</name>
    <dbReference type="NCBI Taxonomy" id="465554"/>
    <lineage>
        <taxon>Eukaryota</taxon>
        <taxon>Metazoa</taxon>
        <taxon>Ecdysozoa</taxon>
        <taxon>Nematoda</taxon>
        <taxon>Chromadorea</taxon>
        <taxon>Rhabditida</taxon>
        <taxon>Tylenchina</taxon>
        <taxon>Tylenchomorpha</taxon>
        <taxon>Aphelenchoidea</taxon>
        <taxon>Aphelenchoididae</taxon>
        <taxon>Bursaphelenchus</taxon>
    </lineage>
</organism>
<keyword evidence="5" id="KW-0804">Transcription</keyword>
<dbReference type="OrthoDB" id="5792412at2759"/>
<keyword evidence="6" id="KW-0539">Nucleus</keyword>
<name>A0A811LLZ8_9BILA</name>
<keyword evidence="4" id="KW-0238">DNA-binding</keyword>
<dbReference type="AlphaFoldDB" id="A0A811LLZ8"/>
<dbReference type="Proteomes" id="UP000783686">
    <property type="component" value="Unassembled WGS sequence"/>
</dbReference>
<dbReference type="PANTHER" id="PTHR10417">
    <property type="entry name" value="GLUCOCORTICOID MODULATORY ELEMENT-BINDING PROTEIN"/>
    <property type="match status" value="1"/>
</dbReference>
<evidence type="ECO:0000313" key="10">
    <source>
        <dbReference type="Proteomes" id="UP000614601"/>
    </source>
</evidence>
<reference evidence="9" key="1">
    <citation type="submission" date="2020-09" db="EMBL/GenBank/DDBJ databases">
        <authorList>
            <person name="Kikuchi T."/>
        </authorList>
    </citation>
    <scope>NUCLEOTIDE SEQUENCE</scope>
    <source>
        <strain evidence="9">SH1</strain>
    </source>
</reference>
<dbReference type="Proteomes" id="UP000614601">
    <property type="component" value="Unassembled WGS sequence"/>
</dbReference>
<evidence type="ECO:0000256" key="7">
    <source>
        <dbReference type="SAM" id="MobiDB-lite"/>
    </source>
</evidence>
<dbReference type="EMBL" id="CAJFDH010000006">
    <property type="protein sequence ID" value="CAD5229502.1"/>
    <property type="molecule type" value="Genomic_DNA"/>
</dbReference>
<dbReference type="Pfam" id="PF25892">
    <property type="entry name" value="Spe-44"/>
    <property type="match status" value="1"/>
</dbReference>
<evidence type="ECO:0000256" key="1">
    <source>
        <dbReference type="ARBA" id="ARBA00022723"/>
    </source>
</evidence>
<feature type="region of interest" description="Disordered" evidence="7">
    <location>
        <begin position="290"/>
        <end position="310"/>
    </location>
</feature>
<dbReference type="SUPFAM" id="SSF63763">
    <property type="entry name" value="SAND domain-like"/>
    <property type="match status" value="1"/>
</dbReference>
<proteinExistence type="predicted"/>
<keyword evidence="2" id="KW-0862">Zinc</keyword>
<evidence type="ECO:0000313" key="9">
    <source>
        <dbReference type="EMBL" id="CAD5229502.1"/>
    </source>
</evidence>
<dbReference type="SMART" id="SM00258">
    <property type="entry name" value="SAND"/>
    <property type="match status" value="1"/>
</dbReference>
<feature type="domain" description="SAND" evidence="8">
    <location>
        <begin position="108"/>
        <end position="195"/>
    </location>
</feature>
<evidence type="ECO:0000256" key="4">
    <source>
        <dbReference type="ARBA" id="ARBA00023125"/>
    </source>
</evidence>
<evidence type="ECO:0000256" key="2">
    <source>
        <dbReference type="ARBA" id="ARBA00022833"/>
    </source>
</evidence>
<protein>
    <recommendedName>
        <fullName evidence="8">SAND domain-containing protein</fullName>
    </recommendedName>
</protein>
<keyword evidence="10" id="KW-1185">Reference proteome</keyword>
<feature type="compositionally biased region" description="Low complexity" evidence="7">
    <location>
        <begin position="56"/>
        <end position="74"/>
    </location>
</feature>
<dbReference type="Pfam" id="PF01342">
    <property type="entry name" value="SAND"/>
    <property type="match status" value="1"/>
</dbReference>
<accession>A0A811LLZ8</accession>
<evidence type="ECO:0000256" key="6">
    <source>
        <dbReference type="ARBA" id="ARBA00023242"/>
    </source>
</evidence>
<dbReference type="Gene3D" id="3.10.390.10">
    <property type="entry name" value="SAND domain-like"/>
    <property type="match status" value="1"/>
</dbReference>
<keyword evidence="3" id="KW-0805">Transcription regulation</keyword>
<gene>
    <name evidence="9" type="ORF">BOKJ2_LOCUS13561</name>
</gene>
<feature type="compositionally biased region" description="Low complexity" evidence="7">
    <location>
        <begin position="292"/>
        <end position="310"/>
    </location>
</feature>
<evidence type="ECO:0000256" key="3">
    <source>
        <dbReference type="ARBA" id="ARBA00023015"/>
    </source>
</evidence>
<dbReference type="InterPro" id="IPR000770">
    <property type="entry name" value="SAND_dom"/>
</dbReference>
<dbReference type="GO" id="GO:0003677">
    <property type="term" value="F:DNA binding"/>
    <property type="evidence" value="ECO:0007669"/>
    <property type="project" value="UniProtKB-KW"/>
</dbReference>
<dbReference type="InterPro" id="IPR059099">
    <property type="entry name" value="GMEB1/2/Spe-44_dom"/>
</dbReference>
<keyword evidence="1" id="KW-0479">Metal-binding</keyword>
<dbReference type="InterPro" id="IPR010919">
    <property type="entry name" value="SAND-like_dom_sf"/>
</dbReference>
<dbReference type="PANTHER" id="PTHR10417:SF4">
    <property type="entry name" value="SAND DOMAIN-CONTAINING PROTEIN-RELATED"/>
    <property type="match status" value="1"/>
</dbReference>
<dbReference type="EMBL" id="CAJFCW020000006">
    <property type="protein sequence ID" value="CAG9126814.1"/>
    <property type="molecule type" value="Genomic_DNA"/>
</dbReference>
<dbReference type="GO" id="GO:0046872">
    <property type="term" value="F:metal ion binding"/>
    <property type="evidence" value="ECO:0007669"/>
    <property type="project" value="UniProtKB-KW"/>
</dbReference>